<keyword evidence="5" id="KW-1185">Reference proteome</keyword>
<keyword evidence="2 3" id="KW-0408">Iron</keyword>
<organism evidence="4 5">
    <name type="scientific">Patiria miniata</name>
    <name type="common">Bat star</name>
    <name type="synonym">Asterina miniata</name>
    <dbReference type="NCBI Taxonomy" id="46514"/>
    <lineage>
        <taxon>Eukaryota</taxon>
        <taxon>Metazoa</taxon>
        <taxon>Echinodermata</taxon>
        <taxon>Eleutherozoa</taxon>
        <taxon>Asterozoa</taxon>
        <taxon>Asteroidea</taxon>
        <taxon>Valvatacea</taxon>
        <taxon>Valvatida</taxon>
        <taxon>Asterinidae</taxon>
        <taxon>Patiria</taxon>
    </lineage>
</organism>
<dbReference type="GO" id="GO:0004497">
    <property type="term" value="F:monooxygenase activity"/>
    <property type="evidence" value="ECO:0007669"/>
    <property type="project" value="UniProtKB-KW"/>
</dbReference>
<keyword evidence="3" id="KW-0560">Oxidoreductase</keyword>
<evidence type="ECO:0000256" key="1">
    <source>
        <dbReference type="ARBA" id="ARBA00010617"/>
    </source>
</evidence>
<reference evidence="4" key="1">
    <citation type="submission" date="2022-11" db="UniProtKB">
        <authorList>
            <consortium name="EnsemblMetazoa"/>
        </authorList>
    </citation>
    <scope>IDENTIFICATION</scope>
</reference>
<dbReference type="GO" id="GO:0005506">
    <property type="term" value="F:iron ion binding"/>
    <property type="evidence" value="ECO:0007669"/>
    <property type="project" value="InterPro"/>
</dbReference>
<keyword evidence="2 3" id="KW-0479">Metal-binding</keyword>
<dbReference type="PRINTS" id="PR00463">
    <property type="entry name" value="EP450I"/>
</dbReference>
<dbReference type="RefSeq" id="XP_038070123.1">
    <property type="nucleotide sequence ID" value="XM_038214195.1"/>
</dbReference>
<name>A0A914B2I5_PATMI</name>
<dbReference type="Gene3D" id="1.10.630.10">
    <property type="entry name" value="Cytochrome P450"/>
    <property type="match status" value="2"/>
</dbReference>
<dbReference type="InterPro" id="IPR017972">
    <property type="entry name" value="Cyt_P450_CS"/>
</dbReference>
<dbReference type="PANTHER" id="PTHR24291">
    <property type="entry name" value="CYTOCHROME P450 FAMILY 4"/>
    <property type="match status" value="1"/>
</dbReference>
<keyword evidence="2 3" id="KW-0349">Heme</keyword>
<sequence>MIWQVFGILFVTAFLWKLLASLNKILSERGAIRKLPCPPGAHWLFGHQKQGPFDPGYKWLLDTVKAFPRVFTLWQGVLPLPVLVHPDTIKPLLTGAVANTKSAFYDLFADWVGDGLVRSKSAKWKRNRRLLTHSFHLDVLRTYTPVFNDCVEVLIGKMDQLAAQGKPIDVNHELVLCTFDVILRTAFSYKSDCQIEAGDPLTTPRDFLDTLLMAKDEDGNGFTVEEMADEVNTFMFAGHETTATSMTWLLYNLAKYPEHQTKIREEVDEILGDRDSDRIITKDLNRMAYTTLVMKESMRMMTAGPLVSRVLTAPYTIDGVTLPVGTMLGISIHQLHHNPSVWGEDHMEFKPSRFLPENLAKMDPFAFLSFSAGSRNCIGQQFALNKIKVFVARILRRFRLSLVPGDPAPVANMTVVSKPVIPLYIRLQQINGKS</sequence>
<dbReference type="EnsemblMetazoa" id="XM_038214195.1">
    <property type="protein sequence ID" value="XP_038070123.1"/>
    <property type="gene ID" value="LOC119739312"/>
</dbReference>
<protein>
    <recommendedName>
        <fullName evidence="6">Cytochrome P450</fullName>
    </recommendedName>
</protein>
<feature type="binding site" description="axial binding residue" evidence="2">
    <location>
        <position position="377"/>
    </location>
    <ligand>
        <name>heme</name>
        <dbReference type="ChEBI" id="CHEBI:30413"/>
    </ligand>
    <ligandPart>
        <name>Fe</name>
        <dbReference type="ChEBI" id="CHEBI:18248"/>
    </ligandPart>
</feature>
<dbReference type="PRINTS" id="PR00385">
    <property type="entry name" value="P450"/>
</dbReference>
<keyword evidence="3" id="KW-0503">Monooxygenase</keyword>
<dbReference type="Proteomes" id="UP000887568">
    <property type="component" value="Unplaced"/>
</dbReference>
<dbReference type="SUPFAM" id="SSF48264">
    <property type="entry name" value="Cytochrome P450"/>
    <property type="match status" value="1"/>
</dbReference>
<comment type="cofactor">
    <cofactor evidence="2">
        <name>heme</name>
        <dbReference type="ChEBI" id="CHEBI:30413"/>
    </cofactor>
</comment>
<dbReference type="InterPro" id="IPR036396">
    <property type="entry name" value="Cyt_P450_sf"/>
</dbReference>
<evidence type="ECO:0000256" key="3">
    <source>
        <dbReference type="RuleBase" id="RU000461"/>
    </source>
</evidence>
<dbReference type="PROSITE" id="PS00086">
    <property type="entry name" value="CYTOCHROME_P450"/>
    <property type="match status" value="1"/>
</dbReference>
<dbReference type="GeneID" id="119739312"/>
<dbReference type="GO" id="GO:0020037">
    <property type="term" value="F:heme binding"/>
    <property type="evidence" value="ECO:0007669"/>
    <property type="project" value="InterPro"/>
</dbReference>
<evidence type="ECO:0000256" key="2">
    <source>
        <dbReference type="PIRSR" id="PIRSR602401-1"/>
    </source>
</evidence>
<dbReference type="InterPro" id="IPR050196">
    <property type="entry name" value="Cytochrome_P450_Monoox"/>
</dbReference>
<evidence type="ECO:0000313" key="5">
    <source>
        <dbReference type="Proteomes" id="UP000887568"/>
    </source>
</evidence>
<dbReference type="PANTHER" id="PTHR24291:SF201">
    <property type="entry name" value="CYTOCHROME P450, FAMILY 4, SUBFAMILY B, POLYPEPTIDE 7"/>
    <property type="match status" value="1"/>
</dbReference>
<accession>A0A914B2I5</accession>
<evidence type="ECO:0000313" key="4">
    <source>
        <dbReference type="EnsemblMetazoa" id="XP_038070123.1"/>
    </source>
</evidence>
<dbReference type="Pfam" id="PF00067">
    <property type="entry name" value="p450"/>
    <property type="match status" value="2"/>
</dbReference>
<dbReference type="OrthoDB" id="1470350at2759"/>
<evidence type="ECO:0008006" key="6">
    <source>
        <dbReference type="Google" id="ProtNLM"/>
    </source>
</evidence>
<dbReference type="InterPro" id="IPR001128">
    <property type="entry name" value="Cyt_P450"/>
</dbReference>
<proteinExistence type="inferred from homology"/>
<comment type="similarity">
    <text evidence="1 3">Belongs to the cytochrome P450 family.</text>
</comment>
<dbReference type="GO" id="GO:0016705">
    <property type="term" value="F:oxidoreductase activity, acting on paired donors, with incorporation or reduction of molecular oxygen"/>
    <property type="evidence" value="ECO:0007669"/>
    <property type="project" value="InterPro"/>
</dbReference>
<dbReference type="AlphaFoldDB" id="A0A914B2I5"/>
<dbReference type="InterPro" id="IPR002401">
    <property type="entry name" value="Cyt_P450_E_grp-I"/>
</dbReference>